<dbReference type="InterPro" id="IPR012340">
    <property type="entry name" value="NA-bd_OB-fold"/>
</dbReference>
<dbReference type="KEGG" id="mgg:MPLG2_1407"/>
<evidence type="ECO:0000256" key="5">
    <source>
        <dbReference type="RuleBase" id="RU003651"/>
    </source>
</evidence>
<keyword evidence="9" id="KW-1185">Reference proteome</keyword>
<feature type="region of interest" description="Disordered" evidence="6">
    <location>
        <begin position="401"/>
        <end position="431"/>
    </location>
</feature>
<accession>A0A2N9JFA1</accession>
<gene>
    <name evidence="4 8" type="primary">arc</name>
    <name evidence="8" type="ORF">MPLG2_1407</name>
</gene>
<dbReference type="Pfam" id="PF00004">
    <property type="entry name" value="AAA"/>
    <property type="match status" value="1"/>
</dbReference>
<dbReference type="OrthoDB" id="9809379at2"/>
<evidence type="ECO:0000256" key="6">
    <source>
        <dbReference type="SAM" id="MobiDB-lite"/>
    </source>
</evidence>
<name>A0A2N9JFA1_9ACTN</name>
<dbReference type="EMBL" id="LT985188">
    <property type="protein sequence ID" value="SPD86443.1"/>
    <property type="molecule type" value="Genomic_DNA"/>
</dbReference>
<dbReference type="GO" id="GO:0000502">
    <property type="term" value="C:proteasome complex"/>
    <property type="evidence" value="ECO:0007669"/>
    <property type="project" value="UniProtKB-KW"/>
</dbReference>
<evidence type="ECO:0000259" key="7">
    <source>
        <dbReference type="SMART" id="SM00382"/>
    </source>
</evidence>
<comment type="subunit">
    <text evidence="4">Homohexamer. Assembles into a hexameric ring structure.</text>
</comment>
<dbReference type="InterPro" id="IPR041626">
    <property type="entry name" value="Prot_ATP_ID_OB_N"/>
</dbReference>
<feature type="coiled-coil region" evidence="4">
    <location>
        <begin position="8"/>
        <end position="63"/>
    </location>
</feature>
<feature type="compositionally biased region" description="Basic and acidic residues" evidence="6">
    <location>
        <begin position="410"/>
        <end position="427"/>
    </location>
</feature>
<dbReference type="Pfam" id="PF16450">
    <property type="entry name" value="Prot_ATP_ID_OB_C"/>
    <property type="match status" value="1"/>
</dbReference>
<dbReference type="FunFam" id="3.40.50.300:FF:001025">
    <property type="entry name" value="ATPase family, AAA domain-containing 2B"/>
    <property type="match status" value="1"/>
</dbReference>
<dbReference type="InterPro" id="IPR003960">
    <property type="entry name" value="ATPase_AAA_CS"/>
</dbReference>
<dbReference type="AlphaFoldDB" id="A0A2N9JFA1"/>
<dbReference type="RefSeq" id="WP_105185424.1">
    <property type="nucleotide sequence ID" value="NZ_BAAAGO010000013.1"/>
</dbReference>
<dbReference type="PANTHER" id="PTHR23077:SF144">
    <property type="entry name" value="PROTEASOME-ASSOCIATED ATPASE"/>
    <property type="match status" value="1"/>
</dbReference>
<protein>
    <recommendedName>
        <fullName evidence="4">AAA ATPase forming ring-shaped complexes</fullName>
        <shortName evidence="4">ARC</shortName>
    </recommendedName>
</protein>
<feature type="domain" description="AAA+ ATPase" evidence="7">
    <location>
        <begin position="238"/>
        <end position="387"/>
    </location>
</feature>
<proteinExistence type="inferred from homology"/>
<dbReference type="Gene3D" id="1.10.8.60">
    <property type="match status" value="1"/>
</dbReference>
<dbReference type="Pfam" id="PF17758">
    <property type="entry name" value="Prot_ATP_ID_OB_N"/>
    <property type="match status" value="1"/>
</dbReference>
<evidence type="ECO:0000313" key="8">
    <source>
        <dbReference type="EMBL" id="SPD86443.1"/>
    </source>
</evidence>
<reference evidence="8 9" key="1">
    <citation type="submission" date="2018-02" db="EMBL/GenBank/DDBJ databases">
        <authorList>
            <person name="Cohen D.B."/>
            <person name="Kent A.D."/>
        </authorList>
    </citation>
    <scope>NUCLEOTIDE SEQUENCE [LARGE SCALE GENOMIC DNA]</scope>
    <source>
        <strain evidence="8">1</strain>
    </source>
</reference>
<keyword evidence="3 4" id="KW-0175">Coiled coil</keyword>
<dbReference type="GO" id="GO:0019941">
    <property type="term" value="P:modification-dependent protein catabolic process"/>
    <property type="evidence" value="ECO:0007669"/>
    <property type="project" value="InterPro"/>
</dbReference>
<keyword evidence="1 4" id="KW-0547">Nucleotide-binding</keyword>
<evidence type="ECO:0000313" key="9">
    <source>
        <dbReference type="Proteomes" id="UP000238164"/>
    </source>
</evidence>
<evidence type="ECO:0000256" key="2">
    <source>
        <dbReference type="ARBA" id="ARBA00022840"/>
    </source>
</evidence>
<dbReference type="InterPro" id="IPR050168">
    <property type="entry name" value="AAA_ATPase_domain"/>
</dbReference>
<dbReference type="NCBIfam" id="TIGR03689">
    <property type="entry name" value="pup_AAA"/>
    <property type="match status" value="1"/>
</dbReference>
<dbReference type="SMART" id="SM00382">
    <property type="entry name" value="AAA"/>
    <property type="match status" value="1"/>
</dbReference>
<organism evidence="8 9">
    <name type="scientific">Micropruina glycogenica</name>
    <dbReference type="NCBI Taxonomy" id="75385"/>
    <lineage>
        <taxon>Bacteria</taxon>
        <taxon>Bacillati</taxon>
        <taxon>Actinomycetota</taxon>
        <taxon>Actinomycetes</taxon>
        <taxon>Propionibacteriales</taxon>
        <taxon>Nocardioidaceae</taxon>
        <taxon>Micropruina</taxon>
    </lineage>
</organism>
<evidence type="ECO:0000256" key="1">
    <source>
        <dbReference type="ARBA" id="ARBA00022741"/>
    </source>
</evidence>
<dbReference type="SUPFAM" id="SSF52540">
    <property type="entry name" value="P-loop containing nucleoside triphosphate hydrolases"/>
    <property type="match status" value="1"/>
</dbReference>
<dbReference type="Gene3D" id="1.20.5.170">
    <property type="match status" value="1"/>
</dbReference>
<dbReference type="GO" id="GO:0005524">
    <property type="term" value="F:ATP binding"/>
    <property type="evidence" value="ECO:0007669"/>
    <property type="project" value="UniProtKB-UniRule"/>
</dbReference>
<dbReference type="Gene3D" id="3.40.50.300">
    <property type="entry name" value="P-loop containing nucleotide triphosphate hydrolases"/>
    <property type="match status" value="1"/>
</dbReference>
<evidence type="ECO:0000256" key="4">
    <source>
        <dbReference type="HAMAP-Rule" id="MF_02112"/>
    </source>
</evidence>
<dbReference type="InterPro" id="IPR027417">
    <property type="entry name" value="P-loop_NTPase"/>
</dbReference>
<dbReference type="InterPro" id="IPR003959">
    <property type="entry name" value="ATPase_AAA_core"/>
</dbReference>
<dbReference type="HAMAP" id="MF_02112">
    <property type="entry name" value="ARC_ATPase"/>
    <property type="match status" value="1"/>
</dbReference>
<dbReference type="Gene3D" id="2.40.50.140">
    <property type="entry name" value="Nucleic acid-binding proteins"/>
    <property type="match status" value="2"/>
</dbReference>
<dbReference type="PANTHER" id="PTHR23077">
    <property type="entry name" value="AAA-FAMILY ATPASE"/>
    <property type="match status" value="1"/>
</dbReference>
<feature type="binding site" evidence="4">
    <location>
        <begin position="249"/>
        <end position="254"/>
    </location>
    <ligand>
        <name>ATP</name>
        <dbReference type="ChEBI" id="CHEBI:30616"/>
    </ligand>
</feature>
<dbReference type="GO" id="GO:0016887">
    <property type="term" value="F:ATP hydrolysis activity"/>
    <property type="evidence" value="ECO:0007669"/>
    <property type="project" value="UniProtKB-UniRule"/>
</dbReference>
<dbReference type="InterPro" id="IPR022482">
    <property type="entry name" value="Proteasome_ATPase"/>
</dbReference>
<dbReference type="Proteomes" id="UP000238164">
    <property type="component" value="Chromosome 1"/>
</dbReference>
<dbReference type="InterPro" id="IPR003593">
    <property type="entry name" value="AAA+_ATPase"/>
</dbReference>
<evidence type="ECO:0000256" key="3">
    <source>
        <dbReference type="ARBA" id="ARBA00023054"/>
    </source>
</evidence>
<sequence length="556" mass="59853">MTVPQDPVEAAQARADARERAAEIAERRLADARADARSLAQQNEKLNVTLREARESLLAMRAQLEALSNPPQAHGVVLGVPEPGLADVFVGGRVLRVAVSPDLTEPQLRAGSSVLLNEAMMLVATGPEAAQFDVVVVRDVLADGRLLVGGGGDDEHLLTAAAALGDVQPGQSVAADRRAGLALWVVERSDVNELLLDEVPDVDYADIGGLGAQIEQIRDAVELPFLHRDLYARYQLPAPKGVLLYGPPGCGKTMIAKAVANSLAEQVGGGVGSHFLNIKGPELLNKYVGETERQIRVIFATAREHAADGRPVIVFFDEMDSLFRTRGSGVSSDMESTVVPQLLSEIDGVEGLTNVIIIGATNREDLIDPAILRPGRLDSKIKLDRPDAAAAREILAKYLTDETPLNPGDSSRDPGDPSRHPGERRDLPTQPAADFRQALIHATVERLYSTSDENRFLEVTYASGDREVLFVKDFTSGAMLANIVGRAKKAAIKDVLAGGDDGVRLDHLLTACADEIAENEDLPNTTNPDDWARISGRKGERITFMRTLRGGRQVNQ</sequence>
<dbReference type="GO" id="GO:0010498">
    <property type="term" value="P:proteasomal protein catabolic process"/>
    <property type="evidence" value="ECO:0007669"/>
    <property type="project" value="InterPro"/>
</dbReference>
<keyword evidence="8" id="KW-0647">Proteasome</keyword>
<keyword evidence="2 4" id="KW-0067">ATP-binding</keyword>
<dbReference type="InterPro" id="IPR032501">
    <property type="entry name" value="Prot_ATP_ID_OB_2nd"/>
</dbReference>
<dbReference type="PROSITE" id="PS00674">
    <property type="entry name" value="AAA"/>
    <property type="match status" value="1"/>
</dbReference>
<comment type="similarity">
    <text evidence="4 5">Belongs to the AAA ATPase family.</text>
</comment>